<proteinExistence type="inferred from homology"/>
<dbReference type="Proteomes" id="UP000008141">
    <property type="component" value="Unassembled WGS sequence"/>
</dbReference>
<dbReference type="GO" id="GO:0005743">
    <property type="term" value="C:mitochondrial inner membrane"/>
    <property type="evidence" value="ECO:0007669"/>
    <property type="project" value="UniProtKB-SubCell"/>
</dbReference>
<dbReference type="KEGG" id="cvr:CHLNCDRAFT_134788"/>
<dbReference type="GeneID" id="17354407"/>
<keyword evidence="5" id="KW-1185">Reference proteome</keyword>
<evidence type="ECO:0000313" key="4">
    <source>
        <dbReference type="EMBL" id="EFN54987.1"/>
    </source>
</evidence>
<evidence type="ECO:0000256" key="3">
    <source>
        <dbReference type="SAM" id="MobiDB-lite"/>
    </source>
</evidence>
<gene>
    <name evidence="4" type="ORF">CHLNCDRAFT_134788</name>
</gene>
<keyword evidence="2" id="KW-0249">Electron transport</keyword>
<dbReference type="FunCoup" id="E1ZGS4">
    <property type="interactions" value="878"/>
</dbReference>
<dbReference type="OrthoDB" id="274641at2759"/>
<dbReference type="EMBL" id="GL433846">
    <property type="protein sequence ID" value="EFN54987.1"/>
    <property type="molecule type" value="Genomic_DNA"/>
</dbReference>
<dbReference type="GO" id="GO:0045271">
    <property type="term" value="C:respiratory chain complex I"/>
    <property type="evidence" value="ECO:0007669"/>
    <property type="project" value="InterPro"/>
</dbReference>
<comment type="function">
    <text evidence="2">Accessory subunit of the mitochondrial membrane respiratory chain NADH dehydrogenase (Complex I), that is believed not to be involved in catalysis. Complex I functions in the transfer of electrons from NADH to the respiratory chain. The immediate electron acceptor for the enzyme is believed to be ubiquinone.</text>
</comment>
<evidence type="ECO:0000256" key="1">
    <source>
        <dbReference type="ARBA" id="ARBA00007355"/>
    </source>
</evidence>
<dbReference type="RefSeq" id="XP_005847089.1">
    <property type="nucleotide sequence ID" value="XM_005847027.1"/>
</dbReference>
<comment type="subcellular location">
    <subcellularLocation>
        <location evidence="2">Mitochondrion inner membrane</location>
        <topology evidence="2">Peripheral membrane protein</topology>
        <orientation evidence="2">Matrix side</orientation>
    </subcellularLocation>
</comment>
<organism evidence="5">
    <name type="scientific">Chlorella variabilis</name>
    <name type="common">Green alga</name>
    <dbReference type="NCBI Taxonomy" id="554065"/>
    <lineage>
        <taxon>Eukaryota</taxon>
        <taxon>Viridiplantae</taxon>
        <taxon>Chlorophyta</taxon>
        <taxon>core chlorophytes</taxon>
        <taxon>Trebouxiophyceae</taxon>
        <taxon>Chlorellales</taxon>
        <taxon>Chlorellaceae</taxon>
        <taxon>Chlorella clade</taxon>
        <taxon>Chlorella</taxon>
    </lineage>
</organism>
<reference evidence="4 5" key="1">
    <citation type="journal article" date="2010" name="Plant Cell">
        <title>The Chlorella variabilis NC64A genome reveals adaptation to photosymbiosis, coevolution with viruses, and cryptic sex.</title>
        <authorList>
            <person name="Blanc G."/>
            <person name="Duncan G."/>
            <person name="Agarkova I."/>
            <person name="Borodovsky M."/>
            <person name="Gurnon J."/>
            <person name="Kuo A."/>
            <person name="Lindquist E."/>
            <person name="Lucas S."/>
            <person name="Pangilinan J."/>
            <person name="Polle J."/>
            <person name="Salamov A."/>
            <person name="Terry A."/>
            <person name="Yamada T."/>
            <person name="Dunigan D.D."/>
            <person name="Grigoriev I.V."/>
            <person name="Claverie J.M."/>
            <person name="Van Etten J.L."/>
        </authorList>
    </citation>
    <scope>NUCLEOTIDE SEQUENCE [LARGE SCALE GENOMIC DNA]</scope>
    <source>
        <strain evidence="4 5">NC64A</strain>
    </source>
</reference>
<keyword evidence="2" id="KW-0813">Transport</keyword>
<comment type="similarity">
    <text evidence="1 2">Belongs to the complex I NDUFA12 subunit family.</text>
</comment>
<keyword evidence="2" id="KW-0679">Respiratory chain</keyword>
<dbReference type="PANTHER" id="PTHR12910">
    <property type="entry name" value="NADH-UBIQUINONE OXIDOREDUCTASE SUBUNIT B17.2"/>
    <property type="match status" value="1"/>
</dbReference>
<dbReference type="AlphaFoldDB" id="E1ZGS4"/>
<dbReference type="Pfam" id="PF05071">
    <property type="entry name" value="NDUFA12"/>
    <property type="match status" value="1"/>
</dbReference>
<dbReference type="STRING" id="554065.E1ZGS4"/>
<evidence type="ECO:0000256" key="2">
    <source>
        <dbReference type="RuleBase" id="RU363103"/>
    </source>
</evidence>
<keyword evidence="2" id="KW-0472">Membrane</keyword>
<sequence>MSGGGALQRLAARITWALFKRERVGVDELGNIYYRKLERSADGEEVERRYVKYSSTIDPTLLPAEWHQYLHRARPEPPSQDDIRRGQHQRELFRQRVAALEAEDAARRFQEQTGGGGGDGGFVQQLPEGEASQPR</sequence>
<keyword evidence="2" id="KW-0496">Mitochondrion</keyword>
<dbReference type="OMA" id="RITWALF"/>
<dbReference type="PANTHER" id="PTHR12910:SF12">
    <property type="entry name" value="NADH DEHYDROGENASE [UBIQUINONE] 1 ALPHA SUBCOMPLEX SUBUNIT 12"/>
    <property type="match status" value="1"/>
</dbReference>
<protein>
    <recommendedName>
        <fullName evidence="2">NADH dehydrogenase [ubiquinone] 1 alpha subcomplex subunit 12</fullName>
    </recommendedName>
</protein>
<evidence type="ECO:0000313" key="5">
    <source>
        <dbReference type="Proteomes" id="UP000008141"/>
    </source>
</evidence>
<accession>E1ZGS4</accession>
<keyword evidence="2" id="KW-0999">Mitochondrion inner membrane</keyword>
<name>E1ZGS4_CHLVA</name>
<feature type="region of interest" description="Disordered" evidence="3">
    <location>
        <begin position="104"/>
        <end position="135"/>
    </location>
</feature>
<dbReference type="InterPro" id="IPR007763">
    <property type="entry name" value="NDUFA12"/>
</dbReference>
<dbReference type="InParanoid" id="E1ZGS4"/>